<feature type="modified residue" description="4-aspartylphosphate" evidence="12">
    <location>
        <position position="585"/>
    </location>
</feature>
<dbReference type="InterPro" id="IPR011006">
    <property type="entry name" value="CheY-like_superfamily"/>
</dbReference>
<evidence type="ECO:0000256" key="7">
    <source>
        <dbReference type="ARBA" id="ARBA00022741"/>
    </source>
</evidence>
<dbReference type="Gene3D" id="1.10.287.130">
    <property type="match status" value="1"/>
</dbReference>
<keyword evidence="4" id="KW-1003">Cell membrane</keyword>
<organism evidence="17 18">
    <name type="scientific">Trinickia soli</name>
    <dbReference type="NCBI Taxonomy" id="380675"/>
    <lineage>
        <taxon>Bacteria</taxon>
        <taxon>Pseudomonadati</taxon>
        <taxon>Pseudomonadota</taxon>
        <taxon>Betaproteobacteria</taxon>
        <taxon>Burkholderiales</taxon>
        <taxon>Burkholderiaceae</taxon>
        <taxon>Trinickia</taxon>
    </lineage>
</organism>
<dbReference type="SMART" id="SM00387">
    <property type="entry name" value="HATPase_c"/>
    <property type="match status" value="1"/>
</dbReference>
<dbReference type="InterPro" id="IPR036097">
    <property type="entry name" value="HisK_dim/P_sf"/>
</dbReference>
<evidence type="ECO:0000256" key="8">
    <source>
        <dbReference type="ARBA" id="ARBA00022777"/>
    </source>
</evidence>
<keyword evidence="7" id="KW-0547">Nucleotide-binding</keyword>
<dbReference type="PANTHER" id="PTHR43047:SF72">
    <property type="entry name" value="OSMOSENSING HISTIDINE PROTEIN KINASE SLN1"/>
    <property type="match status" value="1"/>
</dbReference>
<dbReference type="InterPro" id="IPR000700">
    <property type="entry name" value="PAS-assoc_C"/>
</dbReference>
<dbReference type="SMART" id="SM00086">
    <property type="entry name" value="PAC"/>
    <property type="match status" value="1"/>
</dbReference>
<dbReference type="InterPro" id="IPR005467">
    <property type="entry name" value="His_kinase_dom"/>
</dbReference>
<dbReference type="CDD" id="cd00082">
    <property type="entry name" value="HisKA"/>
    <property type="match status" value="1"/>
</dbReference>
<keyword evidence="9" id="KW-0067">ATP-binding</keyword>
<sequence>MTDVSRQDSARVLVVDDDEGILRLARKSLERAGCRVFAYSSARAAHAQLAADAPDMLVLDYQLDSAETGLDFFRRLRTEGVTLPAILVTGFTDESRVIEALRAGVSDVVPKSGGYLDYLPEAVERVLTQVRLQRASAEALLLRDREAHYRSLSEALPHLVFTSNAQGECDFFSKQWYGYTGLDEAASRGLGWLDAVHPDDRDALRRSWLDAVTGAAGADHRHELRLRAADGTYRWFDMRIAAVRDASGGVGKWFASCTDIQSQREAMEERERLLTAEQCARQTAEEANRAKDRFLAMLSHELRTPLTPVLIGTRVLETIPGLPAAAQSSVKMIRRNIELEARLIDDLLDLTRVANGKLRLALETVDVHDVIDSVLELFHAEIQVKALDVHIEKAAANHYVLADPARLQQMLWNLVRNAAKFTPDGGHIYVRTRDARMRIEVEIEDTGIGIAPEQIGKLFNAFEQGSQRMTQQFGGLGLGLAITKALTDAHGGTVSARSPGPHCGATFTIALPTTSAPAVEPVPAVSAQAAADERIAILLVEDHIDTADVMAHLMRSLGHDVAVAASVAEALAATRARTFDLIVSDVGLPDGTGLDFVSSVRRHSQVPAIALTGYGSDEDIRRCLAAGFTAHLTKPVNFSQLEVLIQRAAERKAQGSEPRSAGQVTSST</sequence>
<evidence type="ECO:0000259" key="15">
    <source>
        <dbReference type="PROSITE" id="PS50112"/>
    </source>
</evidence>
<dbReference type="PROSITE" id="PS50109">
    <property type="entry name" value="HIS_KIN"/>
    <property type="match status" value="1"/>
</dbReference>
<comment type="caution">
    <text evidence="17">The sequence shown here is derived from an EMBL/GenBank/DDBJ whole genome shotgun (WGS) entry which is preliminary data.</text>
</comment>
<dbReference type="SMART" id="SM00091">
    <property type="entry name" value="PAS"/>
    <property type="match status" value="1"/>
</dbReference>
<feature type="domain" description="PAC" evidence="16">
    <location>
        <begin position="220"/>
        <end position="272"/>
    </location>
</feature>
<dbReference type="EC" id="2.7.13.3" evidence="3"/>
<dbReference type="SUPFAM" id="SSF47384">
    <property type="entry name" value="Homodimeric domain of signal transducing histidine kinase"/>
    <property type="match status" value="1"/>
</dbReference>
<dbReference type="EMBL" id="PNYB01000002">
    <property type="protein sequence ID" value="PMS27816.1"/>
    <property type="molecule type" value="Genomic_DNA"/>
</dbReference>
<evidence type="ECO:0000313" key="18">
    <source>
        <dbReference type="Proteomes" id="UP000235347"/>
    </source>
</evidence>
<dbReference type="RefSeq" id="WP_102608466.1">
    <property type="nucleotide sequence ID" value="NZ_CADIKD010000004.1"/>
</dbReference>
<evidence type="ECO:0000259" key="13">
    <source>
        <dbReference type="PROSITE" id="PS50109"/>
    </source>
</evidence>
<dbReference type="NCBIfam" id="TIGR00229">
    <property type="entry name" value="sensory_box"/>
    <property type="match status" value="1"/>
</dbReference>
<dbReference type="Gene3D" id="3.30.450.20">
    <property type="entry name" value="PAS domain"/>
    <property type="match status" value="1"/>
</dbReference>
<dbReference type="Pfam" id="PF02518">
    <property type="entry name" value="HATPase_c"/>
    <property type="match status" value="1"/>
</dbReference>
<dbReference type="PROSITE" id="PS50112">
    <property type="entry name" value="PAS"/>
    <property type="match status" value="1"/>
</dbReference>
<keyword evidence="8 17" id="KW-0418">Kinase</keyword>
<feature type="domain" description="PAS" evidence="15">
    <location>
        <begin position="145"/>
        <end position="215"/>
    </location>
</feature>
<dbReference type="SMART" id="SM00388">
    <property type="entry name" value="HisKA"/>
    <property type="match status" value="1"/>
</dbReference>
<proteinExistence type="predicted"/>
<evidence type="ECO:0000256" key="3">
    <source>
        <dbReference type="ARBA" id="ARBA00012438"/>
    </source>
</evidence>
<comment type="subcellular location">
    <subcellularLocation>
        <location evidence="2">Cell membrane</location>
    </subcellularLocation>
</comment>
<dbReference type="SUPFAM" id="SSF52172">
    <property type="entry name" value="CheY-like"/>
    <property type="match status" value="2"/>
</dbReference>
<dbReference type="Pfam" id="PF08447">
    <property type="entry name" value="PAS_3"/>
    <property type="match status" value="1"/>
</dbReference>
<dbReference type="FunFam" id="3.30.565.10:FF:000023">
    <property type="entry name" value="PAS domain-containing sensor histidine kinase"/>
    <property type="match status" value="1"/>
</dbReference>
<dbReference type="InterPro" id="IPR003594">
    <property type="entry name" value="HATPase_dom"/>
</dbReference>
<dbReference type="PRINTS" id="PR00344">
    <property type="entry name" value="BCTRLSENSOR"/>
</dbReference>
<dbReference type="GO" id="GO:0005886">
    <property type="term" value="C:plasma membrane"/>
    <property type="evidence" value="ECO:0007669"/>
    <property type="project" value="UniProtKB-SubCell"/>
</dbReference>
<keyword evidence="6" id="KW-0808">Transferase</keyword>
<dbReference type="InterPro" id="IPR036890">
    <property type="entry name" value="HATPase_C_sf"/>
</dbReference>
<keyword evidence="5 12" id="KW-0597">Phosphoprotein</keyword>
<dbReference type="Pfam" id="PF00512">
    <property type="entry name" value="HisKA"/>
    <property type="match status" value="1"/>
</dbReference>
<evidence type="ECO:0000259" key="16">
    <source>
        <dbReference type="PROSITE" id="PS50113"/>
    </source>
</evidence>
<dbReference type="AlphaFoldDB" id="A0A2N7WEF0"/>
<dbReference type="InterPro" id="IPR013655">
    <property type="entry name" value="PAS_fold_3"/>
</dbReference>
<dbReference type="InterPro" id="IPR001789">
    <property type="entry name" value="Sig_transdc_resp-reg_receiver"/>
</dbReference>
<evidence type="ECO:0000256" key="10">
    <source>
        <dbReference type="ARBA" id="ARBA00023012"/>
    </source>
</evidence>
<dbReference type="PANTHER" id="PTHR43047">
    <property type="entry name" value="TWO-COMPONENT HISTIDINE PROTEIN KINASE"/>
    <property type="match status" value="1"/>
</dbReference>
<feature type="domain" description="Histidine kinase" evidence="13">
    <location>
        <begin position="297"/>
        <end position="515"/>
    </location>
</feature>
<evidence type="ECO:0000256" key="12">
    <source>
        <dbReference type="PROSITE-ProRule" id="PRU00169"/>
    </source>
</evidence>
<evidence type="ECO:0000313" key="17">
    <source>
        <dbReference type="EMBL" id="PMS27816.1"/>
    </source>
</evidence>
<dbReference type="GO" id="GO:0009927">
    <property type="term" value="F:histidine phosphotransfer kinase activity"/>
    <property type="evidence" value="ECO:0007669"/>
    <property type="project" value="TreeGrafter"/>
</dbReference>
<comment type="catalytic activity">
    <reaction evidence="1">
        <text>ATP + protein L-histidine = ADP + protein N-phospho-L-histidine.</text>
        <dbReference type="EC" id="2.7.13.3"/>
    </reaction>
</comment>
<dbReference type="GO" id="GO:0005524">
    <property type="term" value="F:ATP binding"/>
    <property type="evidence" value="ECO:0007669"/>
    <property type="project" value="UniProtKB-KW"/>
</dbReference>
<dbReference type="GO" id="GO:0000155">
    <property type="term" value="F:phosphorelay sensor kinase activity"/>
    <property type="evidence" value="ECO:0007669"/>
    <property type="project" value="InterPro"/>
</dbReference>
<evidence type="ECO:0000256" key="11">
    <source>
        <dbReference type="ARBA" id="ARBA00023136"/>
    </source>
</evidence>
<dbReference type="Gene3D" id="3.30.565.10">
    <property type="entry name" value="Histidine kinase-like ATPase, C-terminal domain"/>
    <property type="match status" value="1"/>
</dbReference>
<name>A0A2N7WEF0_9BURK</name>
<dbReference type="InterPro" id="IPR004358">
    <property type="entry name" value="Sig_transdc_His_kin-like_C"/>
</dbReference>
<evidence type="ECO:0000259" key="14">
    <source>
        <dbReference type="PROSITE" id="PS50110"/>
    </source>
</evidence>
<evidence type="ECO:0000256" key="6">
    <source>
        <dbReference type="ARBA" id="ARBA00022679"/>
    </source>
</evidence>
<evidence type="ECO:0000256" key="9">
    <source>
        <dbReference type="ARBA" id="ARBA00022840"/>
    </source>
</evidence>
<dbReference type="SUPFAM" id="SSF55785">
    <property type="entry name" value="PYP-like sensor domain (PAS domain)"/>
    <property type="match status" value="1"/>
</dbReference>
<gene>
    <name evidence="17" type="ORF">C0Z19_03945</name>
</gene>
<dbReference type="CDD" id="cd00156">
    <property type="entry name" value="REC"/>
    <property type="match status" value="1"/>
</dbReference>
<evidence type="ECO:0000256" key="4">
    <source>
        <dbReference type="ARBA" id="ARBA00022475"/>
    </source>
</evidence>
<keyword evidence="18" id="KW-1185">Reference proteome</keyword>
<dbReference type="FunFam" id="3.30.450.20:FF:000099">
    <property type="entry name" value="Sensory box sensor histidine kinase"/>
    <property type="match status" value="1"/>
</dbReference>
<feature type="domain" description="Response regulatory" evidence="14">
    <location>
        <begin position="536"/>
        <end position="649"/>
    </location>
</feature>
<evidence type="ECO:0000256" key="2">
    <source>
        <dbReference type="ARBA" id="ARBA00004236"/>
    </source>
</evidence>
<dbReference type="Gene3D" id="3.40.50.2300">
    <property type="match status" value="2"/>
</dbReference>
<evidence type="ECO:0000256" key="1">
    <source>
        <dbReference type="ARBA" id="ARBA00000085"/>
    </source>
</evidence>
<protein>
    <recommendedName>
        <fullName evidence="3">histidine kinase</fullName>
        <ecNumber evidence="3">2.7.13.3</ecNumber>
    </recommendedName>
</protein>
<feature type="modified residue" description="4-aspartylphosphate" evidence="12">
    <location>
        <position position="60"/>
    </location>
</feature>
<dbReference type="SMART" id="SM00448">
    <property type="entry name" value="REC"/>
    <property type="match status" value="2"/>
</dbReference>
<feature type="domain" description="Response regulatory" evidence="14">
    <location>
        <begin position="11"/>
        <end position="126"/>
    </location>
</feature>
<dbReference type="SUPFAM" id="SSF55874">
    <property type="entry name" value="ATPase domain of HSP90 chaperone/DNA topoisomerase II/histidine kinase"/>
    <property type="match status" value="1"/>
</dbReference>
<dbReference type="CDD" id="cd16922">
    <property type="entry name" value="HATPase_EvgS-ArcB-TorS-like"/>
    <property type="match status" value="1"/>
</dbReference>
<dbReference type="Proteomes" id="UP000235347">
    <property type="component" value="Unassembled WGS sequence"/>
</dbReference>
<dbReference type="InterPro" id="IPR000014">
    <property type="entry name" value="PAS"/>
</dbReference>
<dbReference type="InterPro" id="IPR035965">
    <property type="entry name" value="PAS-like_dom_sf"/>
</dbReference>
<dbReference type="PROSITE" id="PS50113">
    <property type="entry name" value="PAC"/>
    <property type="match status" value="1"/>
</dbReference>
<dbReference type="PROSITE" id="PS50110">
    <property type="entry name" value="RESPONSE_REGULATORY"/>
    <property type="match status" value="2"/>
</dbReference>
<keyword evidence="11" id="KW-0472">Membrane</keyword>
<dbReference type="Pfam" id="PF00072">
    <property type="entry name" value="Response_reg"/>
    <property type="match status" value="2"/>
</dbReference>
<dbReference type="InterPro" id="IPR001610">
    <property type="entry name" value="PAC"/>
</dbReference>
<evidence type="ECO:0000256" key="5">
    <source>
        <dbReference type="ARBA" id="ARBA00022553"/>
    </source>
</evidence>
<reference evidence="17 18" key="1">
    <citation type="submission" date="2018-01" db="EMBL/GenBank/DDBJ databases">
        <title>Whole genome analyses suggest that Burkholderia sensu lato contains two further novel genera in the rhizoxinica-symbiotica group Mycetohabitans gen. nov., and Trinickia gen. nov.: implications for the evolution of diazotrophy and nodulation in the Burkholderiaceae.</title>
        <authorList>
            <person name="Estrada-de los Santos P."/>
            <person name="Palmer M."/>
            <person name="Chavez-Ramirez B."/>
            <person name="Beukes C."/>
            <person name="Steenkamp E.T."/>
            <person name="Hirsch A.M."/>
            <person name="Manyaka P."/>
            <person name="Maluk M."/>
            <person name="Lafos M."/>
            <person name="Crook M."/>
            <person name="Gross E."/>
            <person name="Simon M.F."/>
            <person name="Bueno dos Reis Junior F."/>
            <person name="Poole P.S."/>
            <person name="Venter S.N."/>
            <person name="James E.K."/>
        </authorList>
    </citation>
    <scope>NUCLEOTIDE SEQUENCE [LARGE SCALE GENOMIC DNA]</scope>
    <source>
        <strain evidence="17 18">GP25-8</strain>
    </source>
</reference>
<dbReference type="InterPro" id="IPR003661">
    <property type="entry name" value="HisK_dim/P_dom"/>
</dbReference>
<accession>A0A2N7WEF0</accession>
<dbReference type="CDD" id="cd00130">
    <property type="entry name" value="PAS"/>
    <property type="match status" value="1"/>
</dbReference>
<keyword evidence="10" id="KW-0902">Two-component regulatory system</keyword>